<keyword evidence="1 7" id="KW-0597">Phosphoprotein</keyword>
<dbReference type="PROSITE" id="PS50110">
    <property type="entry name" value="RESPONSE_REGULATORY"/>
    <property type="match status" value="1"/>
</dbReference>
<feature type="modified residue" description="4-aspartylphosphate" evidence="7">
    <location>
        <position position="60"/>
    </location>
</feature>
<feature type="region of interest" description="Disordered" evidence="8">
    <location>
        <begin position="128"/>
        <end position="152"/>
    </location>
</feature>
<evidence type="ECO:0000256" key="5">
    <source>
        <dbReference type="ARBA" id="ARBA00023163"/>
    </source>
</evidence>
<dbReference type="SUPFAM" id="SSF52172">
    <property type="entry name" value="CheY-like"/>
    <property type="match status" value="1"/>
</dbReference>
<dbReference type="InterPro" id="IPR011006">
    <property type="entry name" value="CheY-like_superfamily"/>
</dbReference>
<keyword evidence="12" id="KW-1185">Reference proteome</keyword>
<evidence type="ECO:0000259" key="9">
    <source>
        <dbReference type="PROSITE" id="PS50110"/>
    </source>
</evidence>
<accession>A0A8T2V4G7</accession>
<dbReference type="Pfam" id="PF00072">
    <property type="entry name" value="Response_reg"/>
    <property type="match status" value="1"/>
</dbReference>
<feature type="compositionally biased region" description="Polar residues" evidence="8">
    <location>
        <begin position="341"/>
        <end position="369"/>
    </location>
</feature>
<reference evidence="11" key="1">
    <citation type="submission" date="2021-08" db="EMBL/GenBank/DDBJ databases">
        <title>WGS assembly of Ceratopteris richardii.</title>
        <authorList>
            <person name="Marchant D.B."/>
            <person name="Chen G."/>
            <person name="Jenkins J."/>
            <person name="Shu S."/>
            <person name="Leebens-Mack J."/>
            <person name="Grimwood J."/>
            <person name="Schmutz J."/>
            <person name="Soltis P."/>
            <person name="Soltis D."/>
            <person name="Chen Z.-H."/>
        </authorList>
    </citation>
    <scope>NUCLEOTIDE SEQUENCE</scope>
    <source>
        <strain evidence="11">Whitten #5841</strain>
        <tissue evidence="11">Leaf</tissue>
    </source>
</reference>
<sequence length="586" mass="64237">MQQKSQEIHVLVVDDDPLSIMVLERMLRRCRYEVTTCARVAEALELLRRHAGTFDLVMSDVYMPDADGFKLLETVGLEMDLPVIMMSVNGETSVVMKGITHGACDYFVKPIRMEELKTIWQHVARRKGNQDFQSSDGPEAQADTGSADDEDANLDVMSEDSDISGYSHGTLSHDQYGLTLEDMKDATSTAKDVQVKWSAALHEKFLLAVNELGVDKASPRKIMKHMNVPGLTKEHVASHLQKYRIALTRLSGAPTQQSSHDHKETGSKMRPRRKSTSAPMCTDSTANALLRSSTVDSGWLDTVVQHDDRSVTEQKITANRAQVLGSLGLKSTSDYKILQNKSSQKGGTLHRSSVSASLANTKSGMESSNEGGGLFRMGSLDIGLLLKLQEEEDEMDQLQKNANRDSMDDITPKLASMTRRTMKPTSAKGQQIKPRSGRPVAGAGSGRMMIPMAASGQMQQQPLPTQRRAGGVPSNFSAAPSSNDMNLNLCGNSVQMDKPGMQGHSRYAGDDSSMEQVFPMSRHGDEYTQMDSPSSSYSSPPSNKNISSDALSRPSQVSLMSYDSFSESPGSYNEATSFFQKRISPR</sequence>
<dbReference type="GO" id="GO:0009736">
    <property type="term" value="P:cytokinin-activated signaling pathway"/>
    <property type="evidence" value="ECO:0007669"/>
    <property type="project" value="InterPro"/>
</dbReference>
<evidence type="ECO:0000259" key="10">
    <source>
        <dbReference type="PROSITE" id="PS51294"/>
    </source>
</evidence>
<evidence type="ECO:0008006" key="13">
    <source>
        <dbReference type="Google" id="ProtNLM"/>
    </source>
</evidence>
<feature type="region of interest" description="Disordered" evidence="8">
    <location>
        <begin position="341"/>
        <end position="372"/>
    </location>
</feature>
<evidence type="ECO:0000256" key="8">
    <source>
        <dbReference type="SAM" id="MobiDB-lite"/>
    </source>
</evidence>
<dbReference type="PROSITE" id="PS51294">
    <property type="entry name" value="HTH_MYB"/>
    <property type="match status" value="1"/>
</dbReference>
<dbReference type="SMART" id="SM00448">
    <property type="entry name" value="REC"/>
    <property type="match status" value="1"/>
</dbReference>
<feature type="domain" description="Response regulatory" evidence="9">
    <location>
        <begin position="9"/>
        <end position="124"/>
    </location>
</feature>
<keyword evidence="6" id="KW-0539">Nucleus</keyword>
<dbReference type="PANTHER" id="PTHR43874">
    <property type="entry name" value="TWO-COMPONENT RESPONSE REGULATOR"/>
    <property type="match status" value="1"/>
</dbReference>
<dbReference type="CDD" id="cd17584">
    <property type="entry name" value="REC_typeB_ARR-like"/>
    <property type="match status" value="1"/>
</dbReference>
<evidence type="ECO:0000256" key="6">
    <source>
        <dbReference type="ARBA" id="ARBA00023242"/>
    </source>
</evidence>
<dbReference type="EMBL" id="CM035409">
    <property type="protein sequence ID" value="KAH7439129.1"/>
    <property type="molecule type" value="Genomic_DNA"/>
</dbReference>
<keyword evidence="5" id="KW-0804">Transcription</keyword>
<dbReference type="SUPFAM" id="SSF46689">
    <property type="entry name" value="Homeodomain-like"/>
    <property type="match status" value="1"/>
</dbReference>
<comment type="caution">
    <text evidence="11">The sequence shown here is derived from an EMBL/GenBank/DDBJ whole genome shotgun (WGS) entry which is preliminary data.</text>
</comment>
<dbReference type="InterPro" id="IPR045279">
    <property type="entry name" value="ARR-like"/>
</dbReference>
<organism evidence="11 12">
    <name type="scientific">Ceratopteris richardii</name>
    <name type="common">Triangle waterfern</name>
    <dbReference type="NCBI Taxonomy" id="49495"/>
    <lineage>
        <taxon>Eukaryota</taxon>
        <taxon>Viridiplantae</taxon>
        <taxon>Streptophyta</taxon>
        <taxon>Embryophyta</taxon>
        <taxon>Tracheophyta</taxon>
        <taxon>Polypodiopsida</taxon>
        <taxon>Polypodiidae</taxon>
        <taxon>Polypodiales</taxon>
        <taxon>Pteridineae</taxon>
        <taxon>Pteridaceae</taxon>
        <taxon>Parkerioideae</taxon>
        <taxon>Ceratopteris</taxon>
    </lineage>
</organism>
<feature type="compositionally biased region" description="Low complexity" evidence="8">
    <location>
        <begin position="532"/>
        <end position="548"/>
    </location>
</feature>
<dbReference type="InterPro" id="IPR001789">
    <property type="entry name" value="Sig_transdc_resp-reg_receiver"/>
</dbReference>
<evidence type="ECO:0000256" key="7">
    <source>
        <dbReference type="PROSITE-ProRule" id="PRU00169"/>
    </source>
</evidence>
<evidence type="ECO:0000256" key="4">
    <source>
        <dbReference type="ARBA" id="ARBA00023159"/>
    </source>
</evidence>
<dbReference type="InterPro" id="IPR017930">
    <property type="entry name" value="Myb_dom"/>
</dbReference>
<evidence type="ECO:0000256" key="3">
    <source>
        <dbReference type="ARBA" id="ARBA00023015"/>
    </source>
</evidence>
<feature type="compositionally biased region" description="Polar residues" evidence="8">
    <location>
        <begin position="549"/>
        <end position="579"/>
    </location>
</feature>
<dbReference type="OrthoDB" id="1922278at2759"/>
<dbReference type="Gene3D" id="3.40.50.2300">
    <property type="match status" value="1"/>
</dbReference>
<protein>
    <recommendedName>
        <fullName evidence="13">Two-component response regulator</fullName>
    </recommendedName>
</protein>
<dbReference type="FunFam" id="1.10.10.60:FF:000007">
    <property type="entry name" value="Two-component response regulator"/>
    <property type="match status" value="1"/>
</dbReference>
<dbReference type="Pfam" id="PF00249">
    <property type="entry name" value="Myb_DNA-binding"/>
    <property type="match status" value="1"/>
</dbReference>
<gene>
    <name evidence="11" type="ORF">KP509_04G046400</name>
</gene>
<dbReference type="AlphaFoldDB" id="A0A8T2V4G7"/>
<feature type="region of interest" description="Disordered" evidence="8">
    <location>
        <begin position="419"/>
        <end position="444"/>
    </location>
</feature>
<evidence type="ECO:0000256" key="2">
    <source>
        <dbReference type="ARBA" id="ARBA00023012"/>
    </source>
</evidence>
<keyword evidence="2" id="KW-0902">Two-component regulatory system</keyword>
<evidence type="ECO:0000313" key="11">
    <source>
        <dbReference type="EMBL" id="KAH7439129.1"/>
    </source>
</evidence>
<keyword evidence="3" id="KW-0805">Transcription regulation</keyword>
<evidence type="ECO:0000313" key="12">
    <source>
        <dbReference type="Proteomes" id="UP000825935"/>
    </source>
</evidence>
<dbReference type="InterPro" id="IPR009057">
    <property type="entry name" value="Homeodomain-like_sf"/>
</dbReference>
<dbReference type="InterPro" id="IPR006447">
    <property type="entry name" value="Myb_dom_plants"/>
</dbReference>
<feature type="region of interest" description="Disordered" evidence="8">
    <location>
        <begin position="251"/>
        <end position="283"/>
    </location>
</feature>
<feature type="region of interest" description="Disordered" evidence="8">
    <location>
        <begin position="524"/>
        <end position="586"/>
    </location>
</feature>
<dbReference type="NCBIfam" id="TIGR01557">
    <property type="entry name" value="myb_SHAQKYF"/>
    <property type="match status" value="1"/>
</dbReference>
<keyword evidence="4" id="KW-0010">Activator</keyword>
<dbReference type="Proteomes" id="UP000825935">
    <property type="component" value="Chromosome 4"/>
</dbReference>
<proteinExistence type="predicted"/>
<dbReference type="InterPro" id="IPR001005">
    <property type="entry name" value="SANT/Myb"/>
</dbReference>
<feature type="domain" description="HTH myb-type" evidence="10">
    <location>
        <begin position="196"/>
        <end position="248"/>
    </location>
</feature>
<name>A0A8T2V4G7_CERRI</name>
<dbReference type="Gene3D" id="1.10.10.60">
    <property type="entry name" value="Homeodomain-like"/>
    <property type="match status" value="1"/>
</dbReference>
<evidence type="ECO:0000256" key="1">
    <source>
        <dbReference type="ARBA" id="ARBA00022553"/>
    </source>
</evidence>
<dbReference type="PANTHER" id="PTHR43874:SF7">
    <property type="entry name" value="TWO-COMPONENT RESPONSE REGULATOR ARR10"/>
    <property type="match status" value="1"/>
</dbReference>
<dbReference type="GO" id="GO:0003677">
    <property type="term" value="F:DNA binding"/>
    <property type="evidence" value="ECO:0007669"/>
    <property type="project" value="InterPro"/>
</dbReference>
<dbReference type="GO" id="GO:0000160">
    <property type="term" value="P:phosphorelay signal transduction system"/>
    <property type="evidence" value="ECO:0007669"/>
    <property type="project" value="UniProtKB-KW"/>
</dbReference>